<comment type="caution">
    <text evidence="1">The sequence shown here is derived from an EMBL/GenBank/DDBJ whole genome shotgun (WGS) entry which is preliminary data.</text>
</comment>
<accession>A0A0L6V354</accession>
<dbReference type="EMBL" id="LAVV01007850">
    <property type="protein sequence ID" value="KNZ54560.1"/>
    <property type="molecule type" value="Genomic_DNA"/>
</dbReference>
<evidence type="ECO:0000313" key="1">
    <source>
        <dbReference type="EMBL" id="KNZ54560.1"/>
    </source>
</evidence>
<protein>
    <submittedName>
        <fullName evidence="1">Uncharacterized protein</fullName>
    </submittedName>
</protein>
<gene>
    <name evidence="1" type="ORF">VP01_2913g4</name>
</gene>
<dbReference type="VEuPathDB" id="FungiDB:VP01_2913g4"/>
<name>A0A0L6V354_9BASI</name>
<sequence>MLQLEIETFELLAHKLLMVDFNPISKILSIQEQLGIFMYIVGQAVTN</sequence>
<proteinExistence type="predicted"/>
<reference evidence="1 2" key="1">
    <citation type="submission" date="2015-08" db="EMBL/GenBank/DDBJ databases">
        <title>Next Generation Sequencing and Analysis of the Genome of Puccinia sorghi L Schw, the Causal Agent of Maize Common Rust.</title>
        <authorList>
            <person name="Rochi L."/>
            <person name="Burguener G."/>
            <person name="Darino M."/>
            <person name="Turjanski A."/>
            <person name="Kreff E."/>
            <person name="Dieguez M.J."/>
            <person name="Sacco F."/>
        </authorList>
    </citation>
    <scope>NUCLEOTIDE SEQUENCE [LARGE SCALE GENOMIC DNA]</scope>
    <source>
        <strain evidence="1 2">RO10H11247</strain>
    </source>
</reference>
<dbReference type="Proteomes" id="UP000037035">
    <property type="component" value="Unassembled WGS sequence"/>
</dbReference>
<dbReference type="OrthoDB" id="1681765at2759"/>
<keyword evidence="2" id="KW-1185">Reference proteome</keyword>
<organism evidence="1 2">
    <name type="scientific">Puccinia sorghi</name>
    <dbReference type="NCBI Taxonomy" id="27349"/>
    <lineage>
        <taxon>Eukaryota</taxon>
        <taxon>Fungi</taxon>
        <taxon>Dikarya</taxon>
        <taxon>Basidiomycota</taxon>
        <taxon>Pucciniomycotina</taxon>
        <taxon>Pucciniomycetes</taxon>
        <taxon>Pucciniales</taxon>
        <taxon>Pucciniaceae</taxon>
        <taxon>Puccinia</taxon>
    </lineage>
</organism>
<dbReference type="AlphaFoldDB" id="A0A0L6V354"/>
<evidence type="ECO:0000313" key="2">
    <source>
        <dbReference type="Proteomes" id="UP000037035"/>
    </source>
</evidence>